<feature type="transmembrane region" description="Helical" evidence="8">
    <location>
        <begin position="307"/>
        <end position="326"/>
    </location>
</feature>
<dbReference type="CDD" id="cd11474">
    <property type="entry name" value="SLC5sbd_CHT"/>
    <property type="match status" value="1"/>
</dbReference>
<dbReference type="EMBL" id="LN906597">
    <property type="protein sequence ID" value="CUT17580.1"/>
    <property type="molecule type" value="Genomic_DNA"/>
</dbReference>
<dbReference type="PATRIC" id="fig|1561003.3.peg.755"/>
<feature type="transmembrane region" description="Helical" evidence="8">
    <location>
        <begin position="237"/>
        <end position="256"/>
    </location>
</feature>
<proteinExistence type="inferred from homology"/>
<feature type="transmembrane region" description="Helical" evidence="8">
    <location>
        <begin position="83"/>
        <end position="104"/>
    </location>
</feature>
<comment type="similarity">
    <text evidence="2 7">Belongs to the sodium:solute symporter (SSF) (TC 2.A.21) family.</text>
</comment>
<evidence type="ECO:0000256" key="6">
    <source>
        <dbReference type="ARBA" id="ARBA00023136"/>
    </source>
</evidence>
<feature type="transmembrane region" description="Helical" evidence="8">
    <location>
        <begin position="161"/>
        <end position="179"/>
    </location>
</feature>
<gene>
    <name evidence="9" type="ORF">Ark11_0747</name>
</gene>
<feature type="transmembrane region" description="Helical" evidence="8">
    <location>
        <begin position="502"/>
        <end position="520"/>
    </location>
</feature>
<dbReference type="PANTHER" id="PTHR48086:SF7">
    <property type="entry name" value="SODIUM-SOLUTE SYMPORTER-RELATED"/>
    <property type="match status" value="1"/>
</dbReference>
<keyword evidence="4 8" id="KW-0812">Transmembrane</keyword>
<evidence type="ECO:0000256" key="4">
    <source>
        <dbReference type="ARBA" id="ARBA00022692"/>
    </source>
</evidence>
<comment type="subcellular location">
    <subcellularLocation>
        <location evidence="1">Membrane</location>
        <topology evidence="1">Multi-pass membrane protein</topology>
    </subcellularLocation>
</comment>
<feature type="transmembrane region" description="Helical" evidence="8">
    <location>
        <begin position="263"/>
        <end position="295"/>
    </location>
</feature>
<dbReference type="AlphaFoldDB" id="A0A0S4M3N7"/>
<feature type="transmembrane region" description="Helical" evidence="8">
    <location>
        <begin position="200"/>
        <end position="225"/>
    </location>
</feature>
<feature type="transmembrane region" description="Helical" evidence="8">
    <location>
        <begin position="346"/>
        <end position="369"/>
    </location>
</feature>
<name>A0A0S4M3N7_9BURK</name>
<keyword evidence="3" id="KW-0813">Transport</keyword>
<organism evidence="9 10">
    <name type="scientific">Candidatus Ichthyocystis hellenicum</name>
    <dbReference type="NCBI Taxonomy" id="1561003"/>
    <lineage>
        <taxon>Bacteria</taxon>
        <taxon>Pseudomonadati</taxon>
        <taxon>Pseudomonadota</taxon>
        <taxon>Betaproteobacteria</taxon>
        <taxon>Burkholderiales</taxon>
        <taxon>Candidatus Ichthyocystis</taxon>
    </lineage>
</organism>
<keyword evidence="6 8" id="KW-0472">Membrane</keyword>
<evidence type="ECO:0000256" key="7">
    <source>
        <dbReference type="RuleBase" id="RU362091"/>
    </source>
</evidence>
<evidence type="ECO:0000256" key="8">
    <source>
        <dbReference type="SAM" id="Phobius"/>
    </source>
</evidence>
<evidence type="ECO:0000313" key="9">
    <source>
        <dbReference type="EMBL" id="CUT17580.1"/>
    </source>
</evidence>
<dbReference type="GO" id="GO:0022857">
    <property type="term" value="F:transmembrane transporter activity"/>
    <property type="evidence" value="ECO:0007669"/>
    <property type="project" value="InterPro"/>
</dbReference>
<dbReference type="InterPro" id="IPR050277">
    <property type="entry name" value="Sodium:Solute_Symporter"/>
</dbReference>
<reference evidence="10" key="1">
    <citation type="submission" date="2015-11" db="EMBL/GenBank/DDBJ databases">
        <authorList>
            <person name="Seth-Smith H.M.B."/>
        </authorList>
    </citation>
    <scope>NUCLEOTIDE SEQUENCE [LARGE SCALE GENOMIC DNA]</scope>
    <source>
        <strain evidence="10">2013Ark11</strain>
    </source>
</reference>
<dbReference type="Pfam" id="PF00474">
    <property type="entry name" value="SSF"/>
    <property type="match status" value="1"/>
</dbReference>
<evidence type="ECO:0000256" key="3">
    <source>
        <dbReference type="ARBA" id="ARBA00022448"/>
    </source>
</evidence>
<evidence type="ECO:0000256" key="5">
    <source>
        <dbReference type="ARBA" id="ARBA00022989"/>
    </source>
</evidence>
<dbReference type="InterPro" id="IPR038377">
    <property type="entry name" value="Na/Glc_symporter_sf"/>
</dbReference>
<keyword evidence="10" id="KW-1185">Reference proteome</keyword>
<dbReference type="GO" id="GO:0005886">
    <property type="term" value="C:plasma membrane"/>
    <property type="evidence" value="ECO:0007669"/>
    <property type="project" value="TreeGrafter"/>
</dbReference>
<dbReference type="PROSITE" id="PS50283">
    <property type="entry name" value="NA_SOLUT_SYMP_3"/>
    <property type="match status" value="1"/>
</dbReference>
<dbReference type="InterPro" id="IPR001734">
    <property type="entry name" value="Na/solute_symporter"/>
</dbReference>
<evidence type="ECO:0000256" key="1">
    <source>
        <dbReference type="ARBA" id="ARBA00004141"/>
    </source>
</evidence>
<sequence length="553" mass="61154">MLTQYKKSTQQNHQFLITNERLEKRIIPKKCANHHIKNLSTPSCHSIQLVFNIIPTILTQTKKPSCQKKKFVELLRVYLGECVFPMLITLIAIFISFILALGYVSSRRVRTSQDFISANRSLNTYLLTPIIVCSWIGGGSLLGAPAIFLEKGISGVIGDPFGTTLCMWLVAFFLGKTIYRKKVTTLGEYFRNRFGPQIEQLLSLAIVLSYLGWSVSVLHATQIILQLLTNQWLTHKSASALAGVAIILYTIFGGMWSAAATNYLITIVVFSGLFTVFHSVSHPIGGVIPLISIAIDQGQFKLFPDTSLKALLTQFSALAIMTLGLIPQQDLLQRINSARNEKTIFLSHIFGGILYFVISMVPILTAYAIKISHPDIADYWIKKDPQFILPMYILNYSSLLVKVCFFGALFSSLLTSGSTSILAPSVSIVENIILPFKKLKDKQVLFLSRVLIVAFVFTVTVVNIVSTKSIYQQILNAYSITLVVVLVPMISGLYWEKANMMGVIISIIVGVTSWIASWYVPSILPGVLIGLIGSAAGMVVGSMLCRKSSLYNA</sequence>
<protein>
    <submittedName>
        <fullName evidence="9">Putative sodium: solute symporter</fullName>
    </submittedName>
</protein>
<evidence type="ECO:0000256" key="2">
    <source>
        <dbReference type="ARBA" id="ARBA00006434"/>
    </source>
</evidence>
<evidence type="ECO:0000313" key="10">
    <source>
        <dbReference type="Proteomes" id="UP000198651"/>
    </source>
</evidence>
<dbReference type="STRING" id="1561003.Ark11_0747"/>
<feature type="transmembrane region" description="Helical" evidence="8">
    <location>
        <begin position="444"/>
        <end position="465"/>
    </location>
</feature>
<feature type="transmembrane region" description="Helical" evidence="8">
    <location>
        <begin position="477"/>
        <end position="495"/>
    </location>
</feature>
<dbReference type="Proteomes" id="UP000198651">
    <property type="component" value="Chromosome I"/>
</dbReference>
<dbReference type="PANTHER" id="PTHR48086">
    <property type="entry name" value="SODIUM/PROLINE SYMPORTER-RELATED"/>
    <property type="match status" value="1"/>
</dbReference>
<feature type="transmembrane region" description="Helical" evidence="8">
    <location>
        <begin position="125"/>
        <end position="149"/>
    </location>
</feature>
<accession>A0A0S4M3N7</accession>
<feature type="transmembrane region" description="Helical" evidence="8">
    <location>
        <begin position="526"/>
        <end position="545"/>
    </location>
</feature>
<dbReference type="Gene3D" id="1.20.1730.10">
    <property type="entry name" value="Sodium/glucose cotransporter"/>
    <property type="match status" value="1"/>
</dbReference>
<keyword evidence="5 8" id="KW-1133">Transmembrane helix</keyword>